<dbReference type="GO" id="GO:0005886">
    <property type="term" value="C:plasma membrane"/>
    <property type="evidence" value="ECO:0007669"/>
    <property type="project" value="UniProtKB-SubCell"/>
</dbReference>
<feature type="transmembrane region" description="Helical" evidence="12">
    <location>
        <begin position="344"/>
        <end position="364"/>
    </location>
</feature>
<keyword evidence="11" id="KW-0807">Transducer</keyword>
<keyword evidence="6 12" id="KW-1133">Transmembrane helix</keyword>
<evidence type="ECO:0000256" key="4">
    <source>
        <dbReference type="ARBA" id="ARBA00022692"/>
    </source>
</evidence>
<proteinExistence type="inferred from homology"/>
<evidence type="ECO:0000256" key="3">
    <source>
        <dbReference type="ARBA" id="ARBA00022475"/>
    </source>
</evidence>
<dbReference type="PANTHER" id="PTHR24061">
    <property type="entry name" value="CALCIUM-SENSING RECEPTOR-RELATED"/>
    <property type="match status" value="1"/>
</dbReference>
<dbReference type="Pfam" id="PF00003">
    <property type="entry name" value="7tm_3"/>
    <property type="match status" value="1"/>
</dbReference>
<evidence type="ECO:0000256" key="10">
    <source>
        <dbReference type="ARBA" id="ARBA00023180"/>
    </source>
</evidence>
<evidence type="ECO:0000256" key="9">
    <source>
        <dbReference type="ARBA" id="ARBA00023170"/>
    </source>
</evidence>
<dbReference type="SUPFAM" id="SSF53822">
    <property type="entry name" value="Periplasmic binding protein-like I"/>
    <property type="match status" value="1"/>
</dbReference>
<feature type="transmembrane region" description="Helical" evidence="12">
    <location>
        <begin position="212"/>
        <end position="229"/>
    </location>
</feature>
<evidence type="ECO:0000256" key="2">
    <source>
        <dbReference type="ARBA" id="ARBA00007242"/>
    </source>
</evidence>
<dbReference type="Gene3D" id="2.10.50.30">
    <property type="entry name" value="GPCR, family 3, nine cysteines domain"/>
    <property type="match status" value="1"/>
</dbReference>
<comment type="similarity">
    <text evidence="2">Belongs to the G-protein coupled receptor 3 family.</text>
</comment>
<organism evidence="14 15">
    <name type="scientific">Microtus ochrogaster</name>
    <name type="common">Prairie vole</name>
    <dbReference type="NCBI Taxonomy" id="79684"/>
    <lineage>
        <taxon>Eukaryota</taxon>
        <taxon>Metazoa</taxon>
        <taxon>Chordata</taxon>
        <taxon>Craniata</taxon>
        <taxon>Vertebrata</taxon>
        <taxon>Euteleostomi</taxon>
        <taxon>Mammalia</taxon>
        <taxon>Eutheria</taxon>
        <taxon>Euarchontoglires</taxon>
        <taxon>Glires</taxon>
        <taxon>Rodentia</taxon>
        <taxon>Myomorpha</taxon>
        <taxon>Muroidea</taxon>
        <taxon>Cricetidae</taxon>
        <taxon>Arvicolinae</taxon>
        <taxon>Microtus</taxon>
    </lineage>
</organism>
<evidence type="ECO:0000256" key="1">
    <source>
        <dbReference type="ARBA" id="ARBA00004651"/>
    </source>
</evidence>
<evidence type="ECO:0000256" key="11">
    <source>
        <dbReference type="ARBA" id="ARBA00023224"/>
    </source>
</evidence>
<dbReference type="InterPro" id="IPR000337">
    <property type="entry name" value="GPCR_3"/>
</dbReference>
<dbReference type="InterPro" id="IPR001828">
    <property type="entry name" value="ANF_lig-bd_rcpt"/>
</dbReference>
<evidence type="ECO:0000256" key="7">
    <source>
        <dbReference type="ARBA" id="ARBA00023040"/>
    </source>
</evidence>
<dbReference type="Pfam" id="PF01094">
    <property type="entry name" value="ANF_receptor"/>
    <property type="match status" value="1"/>
</dbReference>
<evidence type="ECO:0000259" key="13">
    <source>
        <dbReference type="PROSITE" id="PS50259"/>
    </source>
</evidence>
<comment type="caution">
    <text evidence="14">The sequence shown here is derived from an EMBL/GenBank/DDBJ whole genome shotgun (WGS) entry which is preliminary data.</text>
</comment>
<dbReference type="PRINTS" id="PR01535">
    <property type="entry name" value="VOMERONASL2R"/>
</dbReference>
<keyword evidence="7" id="KW-0297">G-protein coupled receptor</keyword>
<comment type="subcellular location">
    <subcellularLocation>
        <location evidence="1">Cell membrane</location>
        <topology evidence="1">Multi-pass membrane protein</topology>
    </subcellularLocation>
</comment>
<dbReference type="InterPro" id="IPR000068">
    <property type="entry name" value="GPCR_3_Ca_sens_rcpt-rel"/>
</dbReference>
<keyword evidence="10" id="KW-0325">Glycoprotein</keyword>
<dbReference type="AlphaFoldDB" id="A0A8J6G217"/>
<dbReference type="CDD" id="cd15283">
    <property type="entry name" value="7tmC_V2R_pheromone"/>
    <property type="match status" value="1"/>
</dbReference>
<gene>
    <name evidence="14" type="ORF">LTLLF_186875</name>
</gene>
<dbReference type="Pfam" id="PF07562">
    <property type="entry name" value="NCD3G"/>
    <property type="match status" value="1"/>
</dbReference>
<dbReference type="FunFam" id="2.10.50.30:FF:000002">
    <property type="entry name" value="Vomeronasal 2 receptor, h1"/>
    <property type="match status" value="1"/>
</dbReference>
<feature type="transmembrane region" description="Helical" evidence="12">
    <location>
        <begin position="376"/>
        <end position="400"/>
    </location>
</feature>
<dbReference type="PROSITE" id="PS50259">
    <property type="entry name" value="G_PROTEIN_RECEP_F3_4"/>
    <property type="match status" value="1"/>
</dbReference>
<dbReference type="Gene3D" id="3.40.50.2300">
    <property type="match status" value="1"/>
</dbReference>
<evidence type="ECO:0000256" key="6">
    <source>
        <dbReference type="ARBA" id="ARBA00022989"/>
    </source>
</evidence>
<dbReference type="InterPro" id="IPR028082">
    <property type="entry name" value="Peripla_BP_I"/>
</dbReference>
<dbReference type="InterPro" id="IPR017978">
    <property type="entry name" value="GPCR_3_C"/>
</dbReference>
<dbReference type="InterPro" id="IPR004073">
    <property type="entry name" value="GPCR_3_vmron_rcpt_2"/>
</dbReference>
<feature type="transmembrane region" description="Helical" evidence="12">
    <location>
        <begin position="465"/>
        <end position="488"/>
    </location>
</feature>
<dbReference type="PRINTS" id="PR00248">
    <property type="entry name" value="GPCRMGR"/>
</dbReference>
<dbReference type="Proteomes" id="UP000710432">
    <property type="component" value="Unassembled WGS sequence"/>
</dbReference>
<evidence type="ECO:0000256" key="8">
    <source>
        <dbReference type="ARBA" id="ARBA00023136"/>
    </source>
</evidence>
<dbReference type="InterPro" id="IPR038550">
    <property type="entry name" value="GPCR_3_9-Cys_sf"/>
</dbReference>
<evidence type="ECO:0000256" key="12">
    <source>
        <dbReference type="SAM" id="Phobius"/>
    </source>
</evidence>
<name>A0A8J6G217_MICOH</name>
<dbReference type="PANTHER" id="PTHR24061:SF403">
    <property type="entry name" value="VOMERONASAL 2, RECEPTOR 113-RELATED"/>
    <property type="match status" value="1"/>
</dbReference>
<evidence type="ECO:0000313" key="15">
    <source>
        <dbReference type="Proteomes" id="UP000710432"/>
    </source>
</evidence>
<keyword evidence="4 12" id="KW-0812">Transmembrane</keyword>
<feature type="transmembrane region" description="Helical" evidence="12">
    <location>
        <begin position="306"/>
        <end position="329"/>
    </location>
</feature>
<feature type="transmembrane region" description="Helical" evidence="12">
    <location>
        <begin position="532"/>
        <end position="555"/>
    </location>
</feature>
<sequence>MRQNKDKGEDLMTGYVFFLKIVQQPVEKDYFNNILNKQLTQPRCFWRMRQNKDKGEDLMTGYVFFLKIVQQPVEKDYFNNILNMQTTKNIQFALALAFAMDEVNRNPDLLPNSSFVFGCPEGDCAFGIKFYSNFKFSEEVYYLPPNYICYKQTMCEMVLTGPNLEISVMIGTLFNLFRPQQFLQITYGPFHPILSNREQFPSLYQMAAKDTSLALAMISLMLYFNWNWIGMPPSVCSADCGPGFRKFSREGMAACCFDCSPCQQNEVSNETNVDKCVKCPEDQYANREQNQCFQKAVIFLNYKDTIGMVLTLMALFFSVLTTVVLGIFVKHHDTPIVKANNQNLSYILLISLIFCFLCPLLFIGHPNSATCILQQITFGVVFTVAVSTVLAKTMTVLLAFKVTAHGTKMRYFLVSGVPNYIIVICTLIQIILCSIWLKFSPPFIENDVHSEHGQILIVCNKGSVTAFYCVLGYHGSLALGSFIVAFLARNLPDTFNEAKLLTFSMLLFCSVWITFLPVYHSTKGKIMVAVEVLSILASSAGLLGCIFIPKCYIILLRPERNSLQKLRNKTSSLTHIS</sequence>
<protein>
    <submittedName>
        <fullName evidence="14">Vomeronasal type-2 receptor 116</fullName>
    </submittedName>
</protein>
<feature type="domain" description="G-protein coupled receptors family 3 profile" evidence="13">
    <location>
        <begin position="306"/>
        <end position="570"/>
    </location>
</feature>
<evidence type="ECO:0000313" key="14">
    <source>
        <dbReference type="EMBL" id="KAH0503669.1"/>
    </source>
</evidence>
<feature type="transmembrane region" description="Helical" evidence="12">
    <location>
        <begin position="412"/>
        <end position="437"/>
    </location>
</feature>
<keyword evidence="3" id="KW-1003">Cell membrane</keyword>
<dbReference type="InterPro" id="IPR011500">
    <property type="entry name" value="GPCR_3_9-Cys_dom"/>
</dbReference>
<evidence type="ECO:0000256" key="5">
    <source>
        <dbReference type="ARBA" id="ARBA00022729"/>
    </source>
</evidence>
<dbReference type="GO" id="GO:0004930">
    <property type="term" value="F:G protein-coupled receptor activity"/>
    <property type="evidence" value="ECO:0007669"/>
    <property type="project" value="UniProtKB-KW"/>
</dbReference>
<keyword evidence="9 14" id="KW-0675">Receptor</keyword>
<keyword evidence="8 12" id="KW-0472">Membrane</keyword>
<keyword evidence="5" id="KW-0732">Signal</keyword>
<feature type="transmembrane region" description="Helical" evidence="12">
    <location>
        <begin position="500"/>
        <end position="520"/>
    </location>
</feature>
<dbReference type="EMBL" id="JAATJU010025451">
    <property type="protein sequence ID" value="KAH0503669.1"/>
    <property type="molecule type" value="Genomic_DNA"/>
</dbReference>
<reference evidence="14" key="1">
    <citation type="submission" date="2020-03" db="EMBL/GenBank/DDBJ databases">
        <title>Studies in the Genomics of Life Span.</title>
        <authorList>
            <person name="Glass D."/>
        </authorList>
    </citation>
    <scope>NUCLEOTIDE SEQUENCE</scope>
    <source>
        <strain evidence="14">LTLLF</strain>
        <tissue evidence="14">Muscle</tissue>
    </source>
</reference>
<accession>A0A8J6G217</accession>